<name>A0AAE5ACP1_MYCFO</name>
<comment type="caution">
    <text evidence="1">The sequence shown here is derived from an EMBL/GenBank/DDBJ whole genome shotgun (WGS) entry which is preliminary data.</text>
</comment>
<evidence type="ECO:0000313" key="1">
    <source>
        <dbReference type="EMBL" id="MDV7290909.1"/>
    </source>
</evidence>
<sequence>MSRPAPQVPFERRRPLPPFNSVDDVKRVVEYPYFLRHLLVVGAVLCALGFPWALYAVVVREQGPDPIVTIVFVVALATVLVGARLMPPILMRRFFDRVARGGVLCDVCPAGFPDDKTALLIDARLSDAQAVYVHDVMTTWLGKWASDPAVREQAGDLFADGPIRSADELAGPAARGGFFVARDTDPHKGWRLVLPEENPRDPHRPYSKGLVVKVDMPSVESAGK</sequence>
<evidence type="ECO:0000313" key="2">
    <source>
        <dbReference type="Proteomes" id="UP001186041"/>
    </source>
</evidence>
<accession>A0AAE5ACP1</accession>
<dbReference type="RefSeq" id="WP_131722200.1">
    <property type="nucleotide sequence ID" value="NZ_CP107719.1"/>
</dbReference>
<gene>
    <name evidence="1" type="ORF">R4485_12115</name>
</gene>
<protein>
    <submittedName>
        <fullName evidence="1">Uncharacterized protein</fullName>
    </submittedName>
</protein>
<dbReference type="GeneID" id="93413008"/>
<organism evidence="1 2">
    <name type="scientific">Mycolicibacterium fortuitum</name>
    <name type="common">Mycobacterium fortuitum</name>
    <dbReference type="NCBI Taxonomy" id="1766"/>
    <lineage>
        <taxon>Bacteria</taxon>
        <taxon>Bacillati</taxon>
        <taxon>Actinomycetota</taxon>
        <taxon>Actinomycetes</taxon>
        <taxon>Mycobacteriales</taxon>
        <taxon>Mycobacteriaceae</taxon>
        <taxon>Mycolicibacterium</taxon>
    </lineage>
</organism>
<proteinExistence type="predicted"/>
<dbReference type="EMBL" id="JAWLVV010000008">
    <property type="protein sequence ID" value="MDV7290909.1"/>
    <property type="molecule type" value="Genomic_DNA"/>
</dbReference>
<reference evidence="1" key="1">
    <citation type="submission" date="2023-10" db="EMBL/GenBank/DDBJ databases">
        <title>Mycolicibacterium fortuitum clinical isolates causing pulmonary infections in humans.</title>
        <authorList>
            <person name="Mejia-Ponce P.M."/>
            <person name="Zenteno-Cuevas R."/>
            <person name="Licona-Cassani C."/>
        </authorList>
    </citation>
    <scope>NUCLEOTIDE SEQUENCE</scope>
    <source>
        <strain evidence="1">M8</strain>
    </source>
</reference>
<dbReference type="Proteomes" id="UP001186041">
    <property type="component" value="Unassembled WGS sequence"/>
</dbReference>
<dbReference type="AlphaFoldDB" id="A0AAE5ACP1"/>